<dbReference type="RefSeq" id="WP_092564673.1">
    <property type="nucleotide sequence ID" value="NZ_FNQV01000009.1"/>
</dbReference>
<dbReference type="GO" id="GO:0042806">
    <property type="term" value="F:fucose binding"/>
    <property type="evidence" value="ECO:0007669"/>
    <property type="project" value="TreeGrafter"/>
</dbReference>
<sequence length="143" mass="14956">MLLNINPLLTGQILAALDAMGHSDSVVIADAHFPAARLAHAGISIDLPGTSTPEVLAAICTVIPPDDAPGLDLMESPEPELLPVQAELVAAAGLTRETVRLVERFAFYDAAADAQLIIRTGETRIYGNALLRKGVVPMGVTHG</sequence>
<dbReference type="InterPro" id="IPR050443">
    <property type="entry name" value="RbsD/FucU_mutarotase"/>
</dbReference>
<evidence type="ECO:0000313" key="5">
    <source>
        <dbReference type="Proteomes" id="UP000199288"/>
    </source>
</evidence>
<dbReference type="OrthoDB" id="9805009at2"/>
<evidence type="ECO:0000256" key="2">
    <source>
        <dbReference type="ARBA" id="ARBA00023235"/>
    </source>
</evidence>
<dbReference type="Gene3D" id="3.40.1650.10">
    <property type="entry name" value="RbsD-like domain"/>
    <property type="match status" value="1"/>
</dbReference>
<accession>A0A1H4B6P6</accession>
<dbReference type="GO" id="GO:0062193">
    <property type="term" value="F:D-ribose pyranase activity"/>
    <property type="evidence" value="ECO:0007669"/>
    <property type="project" value="UniProtKB-EC"/>
</dbReference>
<dbReference type="Pfam" id="PF05025">
    <property type="entry name" value="RbsD_FucU"/>
    <property type="match status" value="1"/>
</dbReference>
<keyword evidence="2" id="KW-0413">Isomerase</keyword>
<dbReference type="InterPro" id="IPR007721">
    <property type="entry name" value="RbsD_FucU"/>
</dbReference>
<reference evidence="5" key="1">
    <citation type="submission" date="2016-10" db="EMBL/GenBank/DDBJ databases">
        <authorList>
            <person name="Varghese N."/>
            <person name="Submissions S."/>
        </authorList>
    </citation>
    <scope>NUCLEOTIDE SEQUENCE [LARGE SCALE GENOMIC DNA]</scope>
    <source>
        <strain evidence="5">KPR-1</strain>
    </source>
</reference>
<dbReference type="GO" id="GO:0006004">
    <property type="term" value="P:fucose metabolic process"/>
    <property type="evidence" value="ECO:0007669"/>
    <property type="project" value="TreeGrafter"/>
</dbReference>
<comment type="catalytic activity">
    <reaction evidence="1">
        <text>beta-D-ribopyranose = beta-D-ribofuranose</text>
        <dbReference type="Rhea" id="RHEA:25432"/>
        <dbReference type="ChEBI" id="CHEBI:27476"/>
        <dbReference type="ChEBI" id="CHEBI:47002"/>
        <dbReference type="EC" id="5.4.99.62"/>
    </reaction>
</comment>
<dbReference type="SUPFAM" id="SSF102546">
    <property type="entry name" value="RbsD-like"/>
    <property type="match status" value="1"/>
</dbReference>
<dbReference type="AlphaFoldDB" id="A0A1H4B6P6"/>
<proteinExistence type="predicted"/>
<organism evidence="4 5">
    <name type="scientific">Bowdeniella nasicola</name>
    <dbReference type="NCBI Taxonomy" id="208480"/>
    <lineage>
        <taxon>Bacteria</taxon>
        <taxon>Bacillati</taxon>
        <taxon>Actinomycetota</taxon>
        <taxon>Actinomycetes</taxon>
        <taxon>Actinomycetales</taxon>
        <taxon>Actinomycetaceae</taxon>
        <taxon>Bowdeniella</taxon>
    </lineage>
</organism>
<evidence type="ECO:0000256" key="3">
    <source>
        <dbReference type="ARBA" id="ARBA00036324"/>
    </source>
</evidence>
<dbReference type="PANTHER" id="PTHR31690:SF4">
    <property type="entry name" value="FUCOSE MUTAROTASE"/>
    <property type="match status" value="1"/>
</dbReference>
<keyword evidence="5" id="KW-1185">Reference proteome</keyword>
<name>A0A1H4B6P6_9ACTO</name>
<dbReference type="PANTHER" id="PTHR31690">
    <property type="entry name" value="FUCOSE MUTAROTASE"/>
    <property type="match status" value="1"/>
</dbReference>
<dbReference type="EMBL" id="FNQV01000009">
    <property type="protein sequence ID" value="SEA43756.1"/>
    <property type="molecule type" value="Genomic_DNA"/>
</dbReference>
<protein>
    <submittedName>
        <fullName evidence="4">L-fucose mutarotase</fullName>
    </submittedName>
</protein>
<dbReference type="Proteomes" id="UP000199288">
    <property type="component" value="Unassembled WGS sequence"/>
</dbReference>
<evidence type="ECO:0000256" key="1">
    <source>
        <dbReference type="ARBA" id="ARBA00000223"/>
    </source>
</evidence>
<dbReference type="InterPro" id="IPR023750">
    <property type="entry name" value="RbsD-like_sf"/>
</dbReference>
<gene>
    <name evidence="4" type="ORF">SAMN02910418_01585</name>
</gene>
<evidence type="ECO:0000313" key="4">
    <source>
        <dbReference type="EMBL" id="SEA43756.1"/>
    </source>
</evidence>
<dbReference type="GO" id="GO:0036373">
    <property type="term" value="F:L-fucose mutarotase activity"/>
    <property type="evidence" value="ECO:0007669"/>
    <property type="project" value="UniProtKB-EC"/>
</dbReference>
<comment type="catalytic activity">
    <reaction evidence="3">
        <text>alpha-L-fucose = beta-L-fucose</text>
        <dbReference type="Rhea" id="RHEA:25580"/>
        <dbReference type="ChEBI" id="CHEBI:42548"/>
        <dbReference type="ChEBI" id="CHEBI:42589"/>
        <dbReference type="EC" id="5.1.3.29"/>
    </reaction>
</comment>